<dbReference type="PhylomeDB" id="A0A0G4EQ45"/>
<evidence type="ECO:0000256" key="2">
    <source>
        <dbReference type="ARBA" id="ARBA00010644"/>
    </source>
</evidence>
<evidence type="ECO:0000313" key="8">
    <source>
        <dbReference type="EMBL" id="CEL99406.1"/>
    </source>
</evidence>
<keyword evidence="7" id="KW-0627">Porphyrin biosynthesis</keyword>
<dbReference type="InterPro" id="IPR001260">
    <property type="entry name" value="Coprogen_oxidase_aer"/>
</dbReference>
<dbReference type="Proteomes" id="UP000041254">
    <property type="component" value="Unassembled WGS sequence"/>
</dbReference>
<dbReference type="OMA" id="VHANWRY"/>
<dbReference type="EMBL" id="CDMY01000279">
    <property type="protein sequence ID" value="CEL99406.1"/>
    <property type="molecule type" value="Genomic_DNA"/>
</dbReference>
<reference evidence="8 9" key="1">
    <citation type="submission" date="2014-11" db="EMBL/GenBank/DDBJ databases">
        <authorList>
            <person name="Zhu J."/>
            <person name="Qi W."/>
            <person name="Song R."/>
        </authorList>
    </citation>
    <scope>NUCLEOTIDE SEQUENCE [LARGE SCALE GENOMIC DNA]</scope>
</reference>
<evidence type="ECO:0000256" key="3">
    <source>
        <dbReference type="ARBA" id="ARBA00011738"/>
    </source>
</evidence>
<organism evidence="8 9">
    <name type="scientific">Vitrella brassicaformis (strain CCMP3155)</name>
    <dbReference type="NCBI Taxonomy" id="1169540"/>
    <lineage>
        <taxon>Eukaryota</taxon>
        <taxon>Sar</taxon>
        <taxon>Alveolata</taxon>
        <taxon>Colpodellida</taxon>
        <taxon>Vitrellaceae</taxon>
        <taxon>Vitrella</taxon>
    </lineage>
</organism>
<keyword evidence="9" id="KW-1185">Reference proteome</keyword>
<dbReference type="PANTHER" id="PTHR10755:SF0">
    <property type="entry name" value="OXYGEN-DEPENDENT COPROPORPHYRINOGEN-III OXIDASE, MITOCHONDRIAL"/>
    <property type="match status" value="1"/>
</dbReference>
<evidence type="ECO:0000313" key="9">
    <source>
        <dbReference type="Proteomes" id="UP000041254"/>
    </source>
</evidence>
<dbReference type="FunFam" id="3.40.1500.10:FF:000002">
    <property type="entry name" value="oxygen-dependent coproporphyrinogen-III oxidase, mitochondrial"/>
    <property type="match status" value="1"/>
</dbReference>
<comment type="subunit">
    <text evidence="3">Homodimer.</text>
</comment>
<dbReference type="PRINTS" id="PR00073">
    <property type="entry name" value="COPRGNOXDASE"/>
</dbReference>
<dbReference type="InParanoid" id="A0A0G4EQ45"/>
<dbReference type="NCBIfam" id="NF003727">
    <property type="entry name" value="PRK05330.1"/>
    <property type="match status" value="1"/>
</dbReference>
<dbReference type="FunCoup" id="A0A0G4EQ45">
    <property type="interactions" value="212"/>
</dbReference>
<accession>A0A0G4EQ45</accession>
<dbReference type="VEuPathDB" id="CryptoDB:Vbra_3027"/>
<dbReference type="UniPathway" id="UPA00251">
    <property type="reaction ID" value="UER00322"/>
</dbReference>
<evidence type="ECO:0000256" key="4">
    <source>
        <dbReference type="ARBA" id="ARBA00012869"/>
    </source>
</evidence>
<sequence>MNAILLKHRELCSCDLEIWHFILSCLQICAAPGFFTLPSALPACSTRHRRKTRKISIHQVPTMLWEMSCVLIFLLARLSSGGAFIIAPSVNALSDATPFLGLRRSGRRSIKMSSHLHYVSPLKEVPTHPDESFRQRWEEVIYSEQDRICEAIAAVDGTAFKEDSWQRGDKGGGGRTRVLQGGKVFEKGGVNVSVVYGKLPPSAAQQMTSRGHKDVAGDVPLKFYAAGLSLVIHPHNPMAPTVHANYRFFQLFNADTGEPITWWFGGGSDLTPSYLVEEDAVHFHQTLKDACDKHDPTYYARFKKWCDEYFLLQHRGETRGVGGIFFDDLNESGDPEKSLAFARDALHCFVDGYVPLVERHKDDPYTDEQKAWQQLRRGRYVEFNLLFDRGTKFGLQTPNSRIESILMSLPLTARWEYQHIPADDSWEGRTLAVLKKPVDWIPLQGTQEEKEQRELTTAAS</sequence>
<evidence type="ECO:0000256" key="7">
    <source>
        <dbReference type="ARBA" id="ARBA00023244"/>
    </source>
</evidence>
<dbReference type="STRING" id="1169540.A0A0G4EQ45"/>
<keyword evidence="5" id="KW-0560">Oxidoreductase</keyword>
<evidence type="ECO:0000256" key="1">
    <source>
        <dbReference type="ARBA" id="ARBA00005168"/>
    </source>
</evidence>
<name>A0A0G4EQ45_VITBC</name>
<dbReference type="SUPFAM" id="SSF102886">
    <property type="entry name" value="Coproporphyrinogen III oxidase"/>
    <property type="match status" value="1"/>
</dbReference>
<dbReference type="InterPro" id="IPR036406">
    <property type="entry name" value="Coprogen_oxidase_aer_sf"/>
</dbReference>
<dbReference type="PROSITE" id="PS01021">
    <property type="entry name" value="COPROGEN_OXIDASE"/>
    <property type="match status" value="1"/>
</dbReference>
<dbReference type="InterPro" id="IPR018375">
    <property type="entry name" value="Coprogen_oxidase_CS"/>
</dbReference>
<dbReference type="PANTHER" id="PTHR10755">
    <property type="entry name" value="COPROPORPHYRINOGEN III OXIDASE, MITOCHONDRIAL"/>
    <property type="match status" value="1"/>
</dbReference>
<comment type="similarity">
    <text evidence="2">Belongs to the aerobic coproporphyrinogen-III oxidase family.</text>
</comment>
<keyword evidence="6" id="KW-0350">Heme biosynthesis</keyword>
<gene>
    <name evidence="8" type="ORF">Vbra_3027</name>
</gene>
<dbReference type="OrthoDB" id="15318at2759"/>
<dbReference type="GO" id="GO:0005737">
    <property type="term" value="C:cytoplasm"/>
    <property type="evidence" value="ECO:0007669"/>
    <property type="project" value="TreeGrafter"/>
</dbReference>
<dbReference type="GO" id="GO:0006782">
    <property type="term" value="P:protoporphyrinogen IX biosynthetic process"/>
    <property type="evidence" value="ECO:0007669"/>
    <property type="project" value="UniProtKB-UniPathway"/>
</dbReference>
<evidence type="ECO:0000256" key="5">
    <source>
        <dbReference type="ARBA" id="ARBA00023002"/>
    </source>
</evidence>
<comment type="pathway">
    <text evidence="1">Porphyrin-containing compound metabolism; protoporphyrin-IX biosynthesis; protoporphyrinogen-IX from coproporphyrinogen-III (O2 route): step 1/1.</text>
</comment>
<proteinExistence type="inferred from homology"/>
<evidence type="ECO:0000256" key="6">
    <source>
        <dbReference type="ARBA" id="ARBA00023133"/>
    </source>
</evidence>
<protein>
    <recommendedName>
        <fullName evidence="4">coproporphyrinogen oxidase</fullName>
        <ecNumber evidence="4">1.3.3.3</ecNumber>
    </recommendedName>
</protein>
<dbReference type="AlphaFoldDB" id="A0A0G4EQ45"/>
<dbReference type="GO" id="GO:0004109">
    <property type="term" value="F:coproporphyrinogen oxidase activity"/>
    <property type="evidence" value="ECO:0007669"/>
    <property type="project" value="UniProtKB-EC"/>
</dbReference>
<dbReference type="EC" id="1.3.3.3" evidence="4"/>
<dbReference type="Gene3D" id="3.40.1500.10">
    <property type="entry name" value="Coproporphyrinogen III oxidase, aerobic"/>
    <property type="match status" value="1"/>
</dbReference>
<dbReference type="Pfam" id="PF01218">
    <property type="entry name" value="Coprogen_oxidas"/>
    <property type="match status" value="1"/>
</dbReference>